<dbReference type="EMBL" id="FOMT01000001">
    <property type="protein sequence ID" value="SFD48773.1"/>
    <property type="molecule type" value="Genomic_DNA"/>
</dbReference>
<keyword evidence="2" id="KW-0963">Cytoplasm</keyword>
<keyword evidence="12" id="KW-1185">Reference proteome</keyword>
<gene>
    <name evidence="11" type="ORF">SAMN05216378_0163</name>
</gene>
<dbReference type="Proteomes" id="UP000198855">
    <property type="component" value="Unassembled WGS sequence"/>
</dbReference>
<evidence type="ECO:0000256" key="4">
    <source>
        <dbReference type="ARBA" id="ARBA00023012"/>
    </source>
</evidence>
<comment type="subcellular location">
    <subcellularLocation>
        <location evidence="1">Cytoplasm</location>
    </subcellularLocation>
</comment>
<dbReference type="STRING" id="1045775.SAMN05216378_0163"/>
<dbReference type="PRINTS" id="PR00032">
    <property type="entry name" value="HTHARAC"/>
</dbReference>
<reference evidence="12" key="1">
    <citation type="submission" date="2016-10" db="EMBL/GenBank/DDBJ databases">
        <authorList>
            <person name="Varghese N."/>
            <person name="Submissions S."/>
        </authorList>
    </citation>
    <scope>NUCLEOTIDE SEQUENCE [LARGE SCALE GENOMIC DNA]</scope>
    <source>
        <strain evidence="12">CGMCC 1.10784</strain>
    </source>
</reference>
<feature type="domain" description="HTH araC/xylS-type" evidence="9">
    <location>
        <begin position="452"/>
        <end position="549"/>
    </location>
</feature>
<feature type="modified residue" description="4-aspartylphosphate" evidence="8">
    <location>
        <position position="56"/>
    </location>
</feature>
<accession>A0A1I1SXW3</accession>
<evidence type="ECO:0000259" key="10">
    <source>
        <dbReference type="PROSITE" id="PS50110"/>
    </source>
</evidence>
<keyword evidence="3 8" id="KW-0597">Phosphoprotein</keyword>
<dbReference type="InterPro" id="IPR018062">
    <property type="entry name" value="HTH_AraC-typ_CS"/>
</dbReference>
<keyword evidence="5" id="KW-0805">Transcription regulation</keyword>
<evidence type="ECO:0000259" key="9">
    <source>
        <dbReference type="PROSITE" id="PS01124"/>
    </source>
</evidence>
<dbReference type="SUPFAM" id="SSF52172">
    <property type="entry name" value="CheY-like"/>
    <property type="match status" value="1"/>
</dbReference>
<dbReference type="InterPro" id="IPR011006">
    <property type="entry name" value="CheY-like_superfamily"/>
</dbReference>
<dbReference type="AlphaFoldDB" id="A0A1I1SXW3"/>
<evidence type="ECO:0000256" key="1">
    <source>
        <dbReference type="ARBA" id="ARBA00004496"/>
    </source>
</evidence>
<dbReference type="PANTHER" id="PTHR42713:SF3">
    <property type="entry name" value="TRANSCRIPTIONAL REGULATORY PROTEIN HPTR"/>
    <property type="match status" value="1"/>
</dbReference>
<dbReference type="Pfam" id="PF00072">
    <property type="entry name" value="Response_reg"/>
    <property type="match status" value="1"/>
</dbReference>
<evidence type="ECO:0000256" key="6">
    <source>
        <dbReference type="ARBA" id="ARBA00023125"/>
    </source>
</evidence>
<dbReference type="InterPro" id="IPR009057">
    <property type="entry name" value="Homeodomain-like_sf"/>
</dbReference>
<evidence type="ECO:0000256" key="2">
    <source>
        <dbReference type="ARBA" id="ARBA00022490"/>
    </source>
</evidence>
<sequence>MINLLVVDDEPLVRLVLRHMITSLELDIHIVGEASDGQEALQFMKNYHHVDIVCVDIQMPKMNGLEFLRCLSQLEDREPVYPIVLSAFNDYDYVREAFVNGAKDYVLKASMDEGYLAPILTKAVDEVRKLKESMSSHSVSTSVHMDRSQASPVPISNQEELLIAALLDNACADESARSEALAALKARLGEGNLTAASIKLSSPSSDNTRGFIKQTIMTVIESHAIPHFIINLSPDEYMLLMSLSSYRSITSAREKLHAVLTTVSIRLKQFMNASVAIGVSGFGRRSGEWLDLAKQASHAADLSYYRGFDKVFFPEAVTRFREEQHSGSESYIDQLQQSRGSLVKALKKSDAAHWKEQFKQYHLLLDKADGIRSQVIIAGFNDLIWEVGSILYTNGLRWQQLQEGFDSPLAFLTQFKTMKSALAWIEEIFTKIHALLHANEVSNHSKYSQPVAKAKQFLDKHFCEDITLPLISQMVGVSESYLSKQFSKEVGRSFIQYLTKLRIDEAQRLMASGMKVSEVSNRVGYMNPEHFSRLFKKMMGQSPKSHRDTISVL</sequence>
<keyword evidence="6" id="KW-0238">DNA-binding</keyword>
<dbReference type="Pfam" id="PF12833">
    <property type="entry name" value="HTH_18"/>
    <property type="match status" value="1"/>
</dbReference>
<name>A0A1I1SXW3_9BACL</name>
<dbReference type="Gene3D" id="3.40.50.2300">
    <property type="match status" value="1"/>
</dbReference>
<dbReference type="RefSeq" id="WP_091179914.1">
    <property type="nucleotide sequence ID" value="NZ_FOMT01000001.1"/>
</dbReference>
<dbReference type="PANTHER" id="PTHR42713">
    <property type="entry name" value="HISTIDINE KINASE-RELATED"/>
    <property type="match status" value="1"/>
</dbReference>
<organism evidence="11 12">
    <name type="scientific">Paenibacillus catalpae</name>
    <dbReference type="NCBI Taxonomy" id="1045775"/>
    <lineage>
        <taxon>Bacteria</taxon>
        <taxon>Bacillati</taxon>
        <taxon>Bacillota</taxon>
        <taxon>Bacilli</taxon>
        <taxon>Bacillales</taxon>
        <taxon>Paenibacillaceae</taxon>
        <taxon>Paenibacillus</taxon>
    </lineage>
</organism>
<dbReference type="OrthoDB" id="9794370at2"/>
<evidence type="ECO:0000256" key="3">
    <source>
        <dbReference type="ARBA" id="ARBA00022553"/>
    </source>
</evidence>
<protein>
    <submittedName>
        <fullName evidence="11">Two-component system, response regulator YesN</fullName>
    </submittedName>
</protein>
<proteinExistence type="predicted"/>
<dbReference type="InterPro" id="IPR051552">
    <property type="entry name" value="HptR"/>
</dbReference>
<dbReference type="GO" id="GO:0005737">
    <property type="term" value="C:cytoplasm"/>
    <property type="evidence" value="ECO:0007669"/>
    <property type="project" value="UniProtKB-SubCell"/>
</dbReference>
<dbReference type="GO" id="GO:0003700">
    <property type="term" value="F:DNA-binding transcription factor activity"/>
    <property type="evidence" value="ECO:0007669"/>
    <property type="project" value="InterPro"/>
</dbReference>
<dbReference type="InterPro" id="IPR001789">
    <property type="entry name" value="Sig_transdc_resp-reg_receiver"/>
</dbReference>
<keyword evidence="4" id="KW-0902">Two-component regulatory system</keyword>
<dbReference type="PROSITE" id="PS50110">
    <property type="entry name" value="RESPONSE_REGULATORY"/>
    <property type="match status" value="1"/>
</dbReference>
<keyword evidence="7" id="KW-0804">Transcription</keyword>
<dbReference type="CDD" id="cd17536">
    <property type="entry name" value="REC_YesN-like"/>
    <property type="match status" value="1"/>
</dbReference>
<evidence type="ECO:0000256" key="8">
    <source>
        <dbReference type="PROSITE-ProRule" id="PRU00169"/>
    </source>
</evidence>
<dbReference type="SMART" id="SM00342">
    <property type="entry name" value="HTH_ARAC"/>
    <property type="match status" value="1"/>
</dbReference>
<dbReference type="GO" id="GO:0000160">
    <property type="term" value="P:phosphorelay signal transduction system"/>
    <property type="evidence" value="ECO:0007669"/>
    <property type="project" value="UniProtKB-KW"/>
</dbReference>
<dbReference type="Gene3D" id="1.10.10.60">
    <property type="entry name" value="Homeodomain-like"/>
    <property type="match status" value="2"/>
</dbReference>
<evidence type="ECO:0000313" key="11">
    <source>
        <dbReference type="EMBL" id="SFD48773.1"/>
    </source>
</evidence>
<dbReference type="PROSITE" id="PS00041">
    <property type="entry name" value="HTH_ARAC_FAMILY_1"/>
    <property type="match status" value="1"/>
</dbReference>
<dbReference type="PROSITE" id="PS01124">
    <property type="entry name" value="HTH_ARAC_FAMILY_2"/>
    <property type="match status" value="1"/>
</dbReference>
<dbReference type="SMART" id="SM00448">
    <property type="entry name" value="REC"/>
    <property type="match status" value="1"/>
</dbReference>
<evidence type="ECO:0000313" key="12">
    <source>
        <dbReference type="Proteomes" id="UP000198855"/>
    </source>
</evidence>
<evidence type="ECO:0000256" key="7">
    <source>
        <dbReference type="ARBA" id="ARBA00023163"/>
    </source>
</evidence>
<dbReference type="InterPro" id="IPR018060">
    <property type="entry name" value="HTH_AraC"/>
</dbReference>
<dbReference type="InterPro" id="IPR020449">
    <property type="entry name" value="Tscrpt_reg_AraC-type_HTH"/>
</dbReference>
<dbReference type="GO" id="GO:0043565">
    <property type="term" value="F:sequence-specific DNA binding"/>
    <property type="evidence" value="ECO:0007669"/>
    <property type="project" value="InterPro"/>
</dbReference>
<evidence type="ECO:0000256" key="5">
    <source>
        <dbReference type="ARBA" id="ARBA00023015"/>
    </source>
</evidence>
<feature type="domain" description="Response regulatory" evidence="10">
    <location>
        <begin position="3"/>
        <end position="123"/>
    </location>
</feature>
<dbReference type="SUPFAM" id="SSF46689">
    <property type="entry name" value="Homeodomain-like"/>
    <property type="match status" value="2"/>
</dbReference>